<dbReference type="EMBL" id="NNRM01000017">
    <property type="protein sequence ID" value="OYR27806.1"/>
    <property type="molecule type" value="Genomic_DNA"/>
</dbReference>
<organism evidence="1 2">
    <name type="scientific">Brucella pseudogrignonensis</name>
    <dbReference type="NCBI Taxonomy" id="419475"/>
    <lineage>
        <taxon>Bacteria</taxon>
        <taxon>Pseudomonadati</taxon>
        <taxon>Pseudomonadota</taxon>
        <taxon>Alphaproteobacteria</taxon>
        <taxon>Hyphomicrobiales</taxon>
        <taxon>Brucellaceae</taxon>
        <taxon>Brucella/Ochrobactrum group</taxon>
        <taxon>Brucella</taxon>
    </lineage>
</organism>
<name>A0A256GLS6_9HYPH</name>
<evidence type="ECO:0000313" key="1">
    <source>
        <dbReference type="EMBL" id="OYR27806.1"/>
    </source>
</evidence>
<gene>
    <name evidence="1" type="ORF">CEV34_2232</name>
</gene>
<reference evidence="1 2" key="1">
    <citation type="submission" date="2017-07" db="EMBL/GenBank/DDBJ databases">
        <title>Phylogenetic study on the rhizospheric bacterium Ochrobactrum sp. A44.</title>
        <authorList>
            <person name="Krzyzanowska D.M."/>
            <person name="Ossowicki A."/>
            <person name="Rajewska M."/>
            <person name="Maciag T."/>
            <person name="Kaczynski Z."/>
            <person name="Czerwicka M."/>
            <person name="Jafra S."/>
        </authorList>
    </citation>
    <scope>NUCLEOTIDE SEQUENCE [LARGE SCALE GENOMIC DNA]</scope>
    <source>
        <strain evidence="1 2">CCUG 30717</strain>
    </source>
</reference>
<proteinExistence type="predicted"/>
<protein>
    <submittedName>
        <fullName evidence="1">Uncharacterized protein</fullName>
    </submittedName>
</protein>
<keyword evidence="2" id="KW-1185">Reference proteome</keyword>
<dbReference type="AlphaFoldDB" id="A0A256GLS6"/>
<accession>A0A256GLS6</accession>
<evidence type="ECO:0000313" key="2">
    <source>
        <dbReference type="Proteomes" id="UP000216188"/>
    </source>
</evidence>
<sequence>MNLRISSFVELRDTHTLTYFKRADFAQTRETKSLFNILVIEFRELSRKNRDHE</sequence>
<comment type="caution">
    <text evidence="1">The sequence shown here is derived from an EMBL/GenBank/DDBJ whole genome shotgun (WGS) entry which is preliminary data.</text>
</comment>
<dbReference type="Proteomes" id="UP000216188">
    <property type="component" value="Unassembled WGS sequence"/>
</dbReference>